<dbReference type="AlphaFoldDB" id="A0A922I7L8"/>
<organism evidence="2 3">
    <name type="scientific">Dermatophagoides farinae</name>
    <name type="common">American house dust mite</name>
    <dbReference type="NCBI Taxonomy" id="6954"/>
    <lineage>
        <taxon>Eukaryota</taxon>
        <taxon>Metazoa</taxon>
        <taxon>Ecdysozoa</taxon>
        <taxon>Arthropoda</taxon>
        <taxon>Chelicerata</taxon>
        <taxon>Arachnida</taxon>
        <taxon>Acari</taxon>
        <taxon>Acariformes</taxon>
        <taxon>Sarcoptiformes</taxon>
        <taxon>Astigmata</taxon>
        <taxon>Psoroptidia</taxon>
        <taxon>Analgoidea</taxon>
        <taxon>Pyroglyphidae</taxon>
        <taxon>Dermatophagoidinae</taxon>
        <taxon>Dermatophagoides</taxon>
    </lineage>
</organism>
<feature type="transmembrane region" description="Helical" evidence="1">
    <location>
        <begin position="20"/>
        <end position="47"/>
    </location>
</feature>
<name>A0A922I7L8_DERFA</name>
<keyword evidence="1" id="KW-0812">Transmembrane</keyword>
<evidence type="ECO:0000256" key="1">
    <source>
        <dbReference type="SAM" id="Phobius"/>
    </source>
</evidence>
<comment type="caution">
    <text evidence="2">The sequence shown here is derived from an EMBL/GenBank/DDBJ whole genome shotgun (WGS) entry which is preliminary data.</text>
</comment>
<feature type="transmembrane region" description="Helical" evidence="1">
    <location>
        <begin position="59"/>
        <end position="81"/>
    </location>
</feature>
<protein>
    <recommendedName>
        <fullName evidence="4">Transmembrane protein</fullName>
    </recommendedName>
</protein>
<keyword evidence="3" id="KW-1185">Reference proteome</keyword>
<keyword evidence="1" id="KW-0472">Membrane</keyword>
<evidence type="ECO:0008006" key="4">
    <source>
        <dbReference type="Google" id="ProtNLM"/>
    </source>
</evidence>
<reference evidence="2" key="1">
    <citation type="submission" date="2013-05" db="EMBL/GenBank/DDBJ databases">
        <authorList>
            <person name="Yim A.K.Y."/>
            <person name="Chan T.F."/>
            <person name="Ji K.M."/>
            <person name="Liu X.Y."/>
            <person name="Zhou J.W."/>
            <person name="Li R.Q."/>
            <person name="Yang K.Y."/>
            <person name="Li J."/>
            <person name="Li M."/>
            <person name="Law P.T.W."/>
            <person name="Wu Y.L."/>
            <person name="Cai Z.L."/>
            <person name="Qin H."/>
            <person name="Bao Y."/>
            <person name="Leung R.K.K."/>
            <person name="Ng P.K.S."/>
            <person name="Zou J."/>
            <person name="Zhong X.J."/>
            <person name="Ran P.X."/>
            <person name="Zhong N.S."/>
            <person name="Liu Z.G."/>
            <person name="Tsui S.K.W."/>
        </authorList>
    </citation>
    <scope>NUCLEOTIDE SEQUENCE</scope>
    <source>
        <strain evidence="2">Derf</strain>
        <tissue evidence="2">Whole organism</tissue>
    </source>
</reference>
<keyword evidence="1" id="KW-1133">Transmembrane helix</keyword>
<gene>
    <name evidence="2" type="ORF">DERF_000940</name>
</gene>
<sequence length="175" mass="20369">MKYQNITSQMNNKQPIMGIIFDSFIFNLPNIIGYFLFFFEFLFIYLVEQSFANDHGNTHITIFIKILIFIASMVRNCSIGYENDLQECKKLLKHCSQVTSSNLSLETSCVANNFSNMKSFQNKIKNELTNQFNESMDQFNTKNQLMEKKSFATALFETKKYNVPTEHLCIIKSNS</sequence>
<accession>A0A922I7L8</accession>
<evidence type="ECO:0000313" key="3">
    <source>
        <dbReference type="Proteomes" id="UP000790347"/>
    </source>
</evidence>
<dbReference type="Proteomes" id="UP000790347">
    <property type="component" value="Unassembled WGS sequence"/>
</dbReference>
<reference evidence="2" key="2">
    <citation type="journal article" date="2022" name="Res Sq">
        <title>Comparative Genomics Reveals Insights into the Divergent Evolution of Astigmatic Mites and Household Pest Adaptations.</title>
        <authorList>
            <person name="Xiong Q."/>
            <person name="Wan A.T.-Y."/>
            <person name="Liu X.-Y."/>
            <person name="Fung C.S.-H."/>
            <person name="Xiao X."/>
            <person name="Malainual N."/>
            <person name="Hou J."/>
            <person name="Wang L."/>
            <person name="Wang M."/>
            <person name="Yang K."/>
            <person name="Cui Y."/>
            <person name="Leung E."/>
            <person name="Nong W."/>
            <person name="Shin S.-K."/>
            <person name="Au S."/>
            <person name="Jeong K.Y."/>
            <person name="Chew F.T."/>
            <person name="Hui J."/>
            <person name="Leung T.F."/>
            <person name="Tungtrongchitr A."/>
            <person name="Zhong N."/>
            <person name="Liu Z."/>
            <person name="Tsui S."/>
        </authorList>
    </citation>
    <scope>NUCLEOTIDE SEQUENCE</scope>
    <source>
        <strain evidence="2">Derf</strain>
        <tissue evidence="2">Whole organism</tissue>
    </source>
</reference>
<dbReference type="EMBL" id="ASGP02000001">
    <property type="protein sequence ID" value="KAH9526882.1"/>
    <property type="molecule type" value="Genomic_DNA"/>
</dbReference>
<evidence type="ECO:0000313" key="2">
    <source>
        <dbReference type="EMBL" id="KAH9526882.1"/>
    </source>
</evidence>
<proteinExistence type="predicted"/>